<dbReference type="RefSeq" id="WP_385951366.1">
    <property type="nucleotide sequence ID" value="NZ_JBHSUB010000014.1"/>
</dbReference>
<protein>
    <submittedName>
        <fullName evidence="1">Uncharacterized protein</fullName>
    </submittedName>
</protein>
<keyword evidence="2" id="KW-1185">Reference proteome</keyword>
<evidence type="ECO:0000313" key="1">
    <source>
        <dbReference type="EMBL" id="MFC6378761.1"/>
    </source>
</evidence>
<proteinExistence type="predicted"/>
<reference evidence="2" key="1">
    <citation type="journal article" date="2019" name="Int. J. Syst. Evol. Microbiol.">
        <title>The Global Catalogue of Microorganisms (GCM) 10K type strain sequencing project: providing services to taxonomists for standard genome sequencing and annotation.</title>
        <authorList>
            <consortium name="The Broad Institute Genomics Platform"/>
            <consortium name="The Broad Institute Genome Sequencing Center for Infectious Disease"/>
            <person name="Wu L."/>
            <person name="Ma J."/>
        </authorList>
    </citation>
    <scope>NUCLEOTIDE SEQUENCE [LARGE SCALE GENOMIC DNA]</scope>
    <source>
        <strain evidence="2">CGMCC 1.18518</strain>
    </source>
</reference>
<evidence type="ECO:0000313" key="2">
    <source>
        <dbReference type="Proteomes" id="UP001596230"/>
    </source>
</evidence>
<dbReference type="Proteomes" id="UP001596230">
    <property type="component" value="Unassembled WGS sequence"/>
</dbReference>
<name>A0ABW1VZK0_9GAMM</name>
<gene>
    <name evidence="1" type="ORF">ACFP9W_11865</name>
</gene>
<accession>A0ABW1VZK0</accession>
<sequence>MDDGIKIAMSPVQLAAALSDKTVTEAETMSNSLPGGLGLIMGSLVLAGATALCIAPEPTGLTKAGCVVVGAHSLDSIHAAANQLMWAETRVRQLTRQQQQLPNPLEQMTIRR</sequence>
<dbReference type="EMBL" id="JBHSUB010000014">
    <property type="protein sequence ID" value="MFC6378761.1"/>
    <property type="molecule type" value="Genomic_DNA"/>
</dbReference>
<comment type="caution">
    <text evidence="1">The sequence shown here is derived from an EMBL/GenBank/DDBJ whole genome shotgun (WGS) entry which is preliminary data.</text>
</comment>
<organism evidence="1 2">
    <name type="scientific">Tatumella terrea</name>
    <dbReference type="NCBI Taxonomy" id="419007"/>
    <lineage>
        <taxon>Bacteria</taxon>
        <taxon>Pseudomonadati</taxon>
        <taxon>Pseudomonadota</taxon>
        <taxon>Gammaproteobacteria</taxon>
        <taxon>Enterobacterales</taxon>
        <taxon>Erwiniaceae</taxon>
        <taxon>Tatumella</taxon>
    </lineage>
</organism>